<dbReference type="EMBL" id="CP042914">
    <property type="protein sequence ID" value="QEG39641.1"/>
    <property type="molecule type" value="Genomic_DNA"/>
</dbReference>
<feature type="transmembrane region" description="Helical" evidence="1">
    <location>
        <begin position="12"/>
        <end position="36"/>
    </location>
</feature>
<keyword evidence="1" id="KW-1133">Transmembrane helix</keyword>
<evidence type="ECO:0000313" key="2">
    <source>
        <dbReference type="EMBL" id="QEG39641.1"/>
    </source>
</evidence>
<name>A0A5B9R052_9BACT</name>
<protein>
    <recommendedName>
        <fullName evidence="4">Protein kinase domain-containing protein</fullName>
    </recommendedName>
</protein>
<dbReference type="KEGG" id="rul:UC8_16370"/>
<gene>
    <name evidence="2" type="ORF">UC8_16370</name>
</gene>
<reference evidence="2 3" key="1">
    <citation type="submission" date="2019-08" db="EMBL/GenBank/DDBJ databases">
        <title>Deep-cultivation of Planctomycetes and their phenomic and genomic characterization uncovers novel biology.</title>
        <authorList>
            <person name="Wiegand S."/>
            <person name="Jogler M."/>
            <person name="Boedeker C."/>
            <person name="Pinto D."/>
            <person name="Vollmers J."/>
            <person name="Rivas-Marin E."/>
            <person name="Kohn T."/>
            <person name="Peeters S.H."/>
            <person name="Heuer A."/>
            <person name="Rast P."/>
            <person name="Oberbeckmann S."/>
            <person name="Bunk B."/>
            <person name="Jeske O."/>
            <person name="Meyerdierks A."/>
            <person name="Storesund J.E."/>
            <person name="Kallscheuer N."/>
            <person name="Luecker S."/>
            <person name="Lage O.M."/>
            <person name="Pohl T."/>
            <person name="Merkel B.J."/>
            <person name="Hornburger P."/>
            <person name="Mueller R.-W."/>
            <person name="Bruemmer F."/>
            <person name="Labrenz M."/>
            <person name="Spormann A.M."/>
            <person name="Op den Camp H."/>
            <person name="Overmann J."/>
            <person name="Amann R."/>
            <person name="Jetten M.S.M."/>
            <person name="Mascher T."/>
            <person name="Medema M.H."/>
            <person name="Devos D.P."/>
            <person name="Kaster A.-K."/>
            <person name="Ovreas L."/>
            <person name="Rohde M."/>
            <person name="Galperin M.Y."/>
            <person name="Jogler C."/>
        </authorList>
    </citation>
    <scope>NUCLEOTIDE SEQUENCE [LARGE SCALE GENOMIC DNA]</scope>
    <source>
        <strain evidence="2 3">UC8</strain>
    </source>
</reference>
<dbReference type="SUPFAM" id="SSF56112">
    <property type="entry name" value="Protein kinase-like (PK-like)"/>
    <property type="match status" value="1"/>
</dbReference>
<evidence type="ECO:0008006" key="4">
    <source>
        <dbReference type="Google" id="ProtNLM"/>
    </source>
</evidence>
<keyword evidence="1" id="KW-0812">Transmembrane</keyword>
<evidence type="ECO:0000256" key="1">
    <source>
        <dbReference type="SAM" id="Phobius"/>
    </source>
</evidence>
<accession>A0A5B9R052</accession>
<evidence type="ECO:0000313" key="3">
    <source>
        <dbReference type="Proteomes" id="UP000325286"/>
    </source>
</evidence>
<dbReference type="Proteomes" id="UP000325286">
    <property type="component" value="Chromosome"/>
</dbReference>
<organism evidence="2 3">
    <name type="scientific">Roseimaritima ulvae</name>
    <dbReference type="NCBI Taxonomy" id="980254"/>
    <lineage>
        <taxon>Bacteria</taxon>
        <taxon>Pseudomonadati</taxon>
        <taxon>Planctomycetota</taxon>
        <taxon>Planctomycetia</taxon>
        <taxon>Pirellulales</taxon>
        <taxon>Pirellulaceae</taxon>
        <taxon>Roseimaritima</taxon>
    </lineage>
</organism>
<keyword evidence="1" id="KW-0472">Membrane</keyword>
<keyword evidence="3" id="KW-1185">Reference proteome</keyword>
<sequence length="352" mass="39571">MFESHHLRTSEWLPMGLGIVSFLLLGTVLLTLLAAIRFPRFRVLLLWCIAVAIRPERFEQDSVAHEIAWGLKRWLKNAAPLPVAPLSVEQQMGEVHAAEVHASEPAENLTDNPASNTISEEPLRIGEAPVADKREASVLRYLHRRAVGTPYADYLPCAPERWHGGASATVGQDDNYGDGPWYTATQIRQRYDEGVAGQHVAWMFNRMLEILGFVHRQGIVHGAVLPQHLWFNTESHGLRLVHWRSATKIGKPLSVVPQRYRVWFPADAPWVAGPGLDIFMAANCAMFLAGRRVGSKQIPSALPNPVGQFLRACLLESPSMRPDDAWELHRDARELFAIVFGPPEFHRLSMRR</sequence>
<proteinExistence type="predicted"/>
<dbReference type="AlphaFoldDB" id="A0A5B9R052"/>
<dbReference type="InterPro" id="IPR011009">
    <property type="entry name" value="Kinase-like_dom_sf"/>
</dbReference>